<gene>
    <name evidence="2" type="ORF">CLUMA_CG010428</name>
</gene>
<accession>A0A1J1ID59</accession>
<feature type="compositionally biased region" description="Basic and acidic residues" evidence="1">
    <location>
        <begin position="471"/>
        <end position="482"/>
    </location>
</feature>
<evidence type="ECO:0000313" key="3">
    <source>
        <dbReference type="Proteomes" id="UP000183832"/>
    </source>
</evidence>
<feature type="region of interest" description="Disordered" evidence="1">
    <location>
        <begin position="442"/>
        <end position="461"/>
    </location>
</feature>
<proteinExistence type="predicted"/>
<protein>
    <submittedName>
        <fullName evidence="2">CLUMA_CG010428, isoform A</fullName>
    </submittedName>
</protein>
<feature type="region of interest" description="Disordered" evidence="1">
    <location>
        <begin position="331"/>
        <end position="353"/>
    </location>
</feature>
<sequence>MSSTVNQIAQKFKTFYKEIDTQMNRLNKTDDVKMLKKKDYSQSSSNNLSELLKTASEFDNKIEDLKKKIVQRRMKNSSVESNVPPIWNRAKLCHYSNYITGIIDEVLLSGNEIVEEPETDDQHCQNKEISTTKQIAKSILKSQKSKPSKRNVATNVKFQLHAPKVTSITSQKKPKAMNKVDQKNFQIELQSKFNLDSSSGTTFPCRIEKMPNNEVSVSKSSEIQPQSTQSELKFSPITVTSTSGRNLAAIKSNNDDDVVNVIDSRLATENIGNAKHLSARLLPALSIPGSCVIQKIYQLEISPSREVSSTAAIDDNANIRFFEFDHQSEFRPSVEFPPKPDEEPEDAEDENHQRSLVHVEDVNKFLNNFAVHLRDGKFHVVVEDTRKRRNNKRTKHRKSLVKPTVLRKSAKDELEAPVNVTADSRDNEKKINICASNFNGDEKCDEMDEKDSSMSSSITDDGKLRQILKINRNDEEKRRFEGQRSSTESYPISSSNNESLKLNESTRLVTQNFQSIYKLIEDTFQSNVEAEAVKEINESEKEIDDGMNGMKEIIRMSEESIKRAGVLLGKYQQRPEDSQSVGVEGKEKPVDASAEVTREVEEVKITNGSELKDVRKMRNQEIQVDENNFNNERFKASTATHDVKAKKSTTESSIQTAEDKKKSTTESSIQTAEDKKVQTDDGNLNRRPQQFFGAVYEKFSNFNYINFHQTPTSKPKHESCRCFTCDDKRNFQVVDTFEKLSMPSGELSPTSISPISSSKKLFSVPFNPIYSGDDEVMKAAEKFLRSVEKRKKQKNGSEHSSSSGFSPQNIHSTRSSSSISSPSSELLNNLMNTAVSFDDPPRPCPRTNLANQLNEVAITSEESPSRSHPSHPRNWRDNHEIHERYLSEGEVLSQGEISFVLSEDCSLNDDDF</sequence>
<feature type="region of interest" description="Disordered" evidence="1">
    <location>
        <begin position="623"/>
        <end position="684"/>
    </location>
</feature>
<feature type="region of interest" description="Disordered" evidence="1">
    <location>
        <begin position="859"/>
        <end position="878"/>
    </location>
</feature>
<dbReference type="Proteomes" id="UP000183832">
    <property type="component" value="Unassembled WGS sequence"/>
</dbReference>
<feature type="region of interest" description="Disordered" evidence="1">
    <location>
        <begin position="573"/>
        <end position="595"/>
    </location>
</feature>
<reference evidence="2 3" key="1">
    <citation type="submission" date="2015-04" db="EMBL/GenBank/DDBJ databases">
        <authorList>
            <person name="Syromyatnikov M.Y."/>
            <person name="Popov V.N."/>
        </authorList>
    </citation>
    <scope>NUCLEOTIDE SEQUENCE [LARGE SCALE GENOMIC DNA]</scope>
</reference>
<feature type="compositionally biased region" description="Low complexity" evidence="1">
    <location>
        <begin position="798"/>
        <end position="824"/>
    </location>
</feature>
<evidence type="ECO:0000256" key="1">
    <source>
        <dbReference type="SAM" id="MobiDB-lite"/>
    </source>
</evidence>
<dbReference type="OrthoDB" id="10684493at2759"/>
<feature type="compositionally biased region" description="Basic and acidic residues" evidence="1">
    <location>
        <begin position="584"/>
        <end position="595"/>
    </location>
</feature>
<name>A0A1J1ID59_9DIPT</name>
<feature type="region of interest" description="Disordered" evidence="1">
    <location>
        <begin position="469"/>
        <end position="498"/>
    </location>
</feature>
<evidence type="ECO:0000313" key="2">
    <source>
        <dbReference type="EMBL" id="CRK96910.1"/>
    </source>
</evidence>
<organism evidence="2 3">
    <name type="scientific">Clunio marinus</name>
    <dbReference type="NCBI Taxonomy" id="568069"/>
    <lineage>
        <taxon>Eukaryota</taxon>
        <taxon>Metazoa</taxon>
        <taxon>Ecdysozoa</taxon>
        <taxon>Arthropoda</taxon>
        <taxon>Hexapoda</taxon>
        <taxon>Insecta</taxon>
        <taxon>Pterygota</taxon>
        <taxon>Neoptera</taxon>
        <taxon>Endopterygota</taxon>
        <taxon>Diptera</taxon>
        <taxon>Nematocera</taxon>
        <taxon>Chironomoidea</taxon>
        <taxon>Chironomidae</taxon>
        <taxon>Clunio</taxon>
    </lineage>
</organism>
<dbReference type="AlphaFoldDB" id="A0A1J1ID59"/>
<dbReference type="EMBL" id="CVRI01000045">
    <property type="protein sequence ID" value="CRK96910.1"/>
    <property type="molecule type" value="Genomic_DNA"/>
</dbReference>
<feature type="region of interest" description="Disordered" evidence="1">
    <location>
        <begin position="788"/>
        <end position="824"/>
    </location>
</feature>
<feature type="compositionally biased region" description="Polar residues" evidence="1">
    <location>
        <begin position="483"/>
        <end position="492"/>
    </location>
</feature>
<keyword evidence="3" id="KW-1185">Reference proteome</keyword>